<name>A0ACC2LQ74_PERAE</name>
<comment type="caution">
    <text evidence="1">The sequence shown here is derived from an EMBL/GenBank/DDBJ whole genome shotgun (WGS) entry which is preliminary data.</text>
</comment>
<dbReference type="EMBL" id="CM056811">
    <property type="protein sequence ID" value="KAJ8635566.1"/>
    <property type="molecule type" value="Genomic_DNA"/>
</dbReference>
<keyword evidence="2" id="KW-1185">Reference proteome</keyword>
<proteinExistence type="predicted"/>
<evidence type="ECO:0000313" key="2">
    <source>
        <dbReference type="Proteomes" id="UP001234297"/>
    </source>
</evidence>
<organism evidence="1 2">
    <name type="scientific">Persea americana</name>
    <name type="common">Avocado</name>
    <dbReference type="NCBI Taxonomy" id="3435"/>
    <lineage>
        <taxon>Eukaryota</taxon>
        <taxon>Viridiplantae</taxon>
        <taxon>Streptophyta</taxon>
        <taxon>Embryophyta</taxon>
        <taxon>Tracheophyta</taxon>
        <taxon>Spermatophyta</taxon>
        <taxon>Magnoliopsida</taxon>
        <taxon>Magnoliidae</taxon>
        <taxon>Laurales</taxon>
        <taxon>Lauraceae</taxon>
        <taxon>Persea</taxon>
    </lineage>
</organism>
<gene>
    <name evidence="1" type="ORF">MRB53_009833</name>
</gene>
<dbReference type="Proteomes" id="UP001234297">
    <property type="component" value="Chromosome 3"/>
</dbReference>
<protein>
    <submittedName>
        <fullName evidence="1">Uncharacterized protein</fullName>
    </submittedName>
</protein>
<sequence>MRKARREIDQVGKFLDGQVSQEGKPVRKCQGAGAADASRPSSHPVALLIRPDAGASHTTVDPIPFEDSLSPSASSVELHNPFSVLEKVAQEAPSTPSDTLVSHPFNSSPQNPLSNCFRPDISKNLSIDFCIQEEPPSPTNKSTNQATRAAPLTLIWSPSSANLATAVQPTTKKKKHERKKKSRTIEVTPP</sequence>
<evidence type="ECO:0000313" key="1">
    <source>
        <dbReference type="EMBL" id="KAJ8635566.1"/>
    </source>
</evidence>
<reference evidence="1 2" key="1">
    <citation type="journal article" date="2022" name="Hortic Res">
        <title>A haplotype resolved chromosomal level avocado genome allows analysis of novel avocado genes.</title>
        <authorList>
            <person name="Nath O."/>
            <person name="Fletcher S.J."/>
            <person name="Hayward A."/>
            <person name="Shaw L.M."/>
            <person name="Masouleh A.K."/>
            <person name="Furtado A."/>
            <person name="Henry R.J."/>
            <person name="Mitter N."/>
        </authorList>
    </citation>
    <scope>NUCLEOTIDE SEQUENCE [LARGE SCALE GENOMIC DNA]</scope>
    <source>
        <strain evidence="2">cv. Hass</strain>
    </source>
</reference>
<accession>A0ACC2LQ74</accession>